<reference evidence="3" key="1">
    <citation type="journal article" date="2013" name="Nature">
        <title>Draft genome of the wheat A-genome progenitor Triticum urartu.</title>
        <authorList>
            <person name="Ling H.Q."/>
            <person name="Zhao S."/>
            <person name="Liu D."/>
            <person name="Wang J."/>
            <person name="Sun H."/>
            <person name="Zhang C."/>
            <person name="Fan H."/>
            <person name="Li D."/>
            <person name="Dong L."/>
            <person name="Tao Y."/>
            <person name="Gao C."/>
            <person name="Wu H."/>
            <person name="Li Y."/>
            <person name="Cui Y."/>
            <person name="Guo X."/>
            <person name="Zheng S."/>
            <person name="Wang B."/>
            <person name="Yu K."/>
            <person name="Liang Q."/>
            <person name="Yang W."/>
            <person name="Lou X."/>
            <person name="Chen J."/>
            <person name="Feng M."/>
            <person name="Jian J."/>
            <person name="Zhang X."/>
            <person name="Luo G."/>
            <person name="Jiang Y."/>
            <person name="Liu J."/>
            <person name="Wang Z."/>
            <person name="Sha Y."/>
            <person name="Zhang B."/>
            <person name="Wu H."/>
            <person name="Tang D."/>
            <person name="Shen Q."/>
            <person name="Xue P."/>
            <person name="Zou S."/>
            <person name="Wang X."/>
            <person name="Liu X."/>
            <person name="Wang F."/>
            <person name="Yang Y."/>
            <person name="An X."/>
            <person name="Dong Z."/>
            <person name="Zhang K."/>
            <person name="Zhang X."/>
            <person name="Luo M.C."/>
            <person name="Dvorak J."/>
            <person name="Tong Y."/>
            <person name="Wang J."/>
            <person name="Yang H."/>
            <person name="Li Z."/>
            <person name="Wang D."/>
            <person name="Zhang A."/>
            <person name="Wang J."/>
        </authorList>
    </citation>
    <scope>NUCLEOTIDE SEQUENCE</scope>
</reference>
<evidence type="ECO:0000256" key="2">
    <source>
        <dbReference type="SAM" id="SignalP"/>
    </source>
</evidence>
<keyword evidence="2" id="KW-0732">Signal</keyword>
<gene>
    <name evidence="3" type="ORF">TRIUR3_00280</name>
</gene>
<feature type="signal peptide" evidence="2">
    <location>
        <begin position="1"/>
        <end position="23"/>
    </location>
</feature>
<evidence type="ECO:0000313" key="3">
    <source>
        <dbReference type="EMBL" id="EMS56677.1"/>
    </source>
</evidence>
<protein>
    <submittedName>
        <fullName evidence="3">Uncharacterized protein</fullName>
    </submittedName>
</protein>
<name>M7Z9G7_TRIUA</name>
<organism evidence="3">
    <name type="scientific">Triticum urartu</name>
    <name type="common">Red wild einkorn</name>
    <name type="synonym">Crithodium urartu</name>
    <dbReference type="NCBI Taxonomy" id="4572"/>
    <lineage>
        <taxon>Eukaryota</taxon>
        <taxon>Viridiplantae</taxon>
        <taxon>Streptophyta</taxon>
        <taxon>Embryophyta</taxon>
        <taxon>Tracheophyta</taxon>
        <taxon>Spermatophyta</taxon>
        <taxon>Magnoliopsida</taxon>
        <taxon>Liliopsida</taxon>
        <taxon>Poales</taxon>
        <taxon>Poaceae</taxon>
        <taxon>BOP clade</taxon>
        <taxon>Pooideae</taxon>
        <taxon>Triticodae</taxon>
        <taxon>Triticeae</taxon>
        <taxon>Triticinae</taxon>
        <taxon>Triticum</taxon>
    </lineage>
</organism>
<feature type="region of interest" description="Disordered" evidence="1">
    <location>
        <begin position="29"/>
        <end position="61"/>
    </location>
</feature>
<evidence type="ECO:0000256" key="1">
    <source>
        <dbReference type="SAM" id="MobiDB-lite"/>
    </source>
</evidence>
<dbReference type="EMBL" id="KD155195">
    <property type="protein sequence ID" value="EMS56677.1"/>
    <property type="molecule type" value="Genomic_DNA"/>
</dbReference>
<accession>M7Z9G7</accession>
<feature type="compositionally biased region" description="Gly residues" evidence="1">
    <location>
        <begin position="30"/>
        <end position="61"/>
    </location>
</feature>
<proteinExistence type="predicted"/>
<sequence>MAMRLRGNARLVCALLLVLLCVASQFQGGASRGGGGGRGGRIGGGGSSDGGSTGGGGTAVPGAGGGGGGSYMRGAGGSYVPTRGYGGRNTTATGSDGWLPNSIMGDYTIQQLGINLKEFKRLMKSLTGFFARFRHCTPLNIVPNVPRANGSRKQCIMPSSSWVSM</sequence>
<feature type="chain" id="PRO_5009705585" evidence="2">
    <location>
        <begin position="24"/>
        <end position="165"/>
    </location>
</feature>
<dbReference type="AlphaFoldDB" id="M7Z9G7"/>